<dbReference type="Proteomes" id="UP000001064">
    <property type="component" value="Unassembled WGS sequence"/>
</dbReference>
<dbReference type="GeneID" id="10504219"/>
<evidence type="ECO:0000256" key="1">
    <source>
        <dbReference type="ARBA" id="ARBA00022741"/>
    </source>
</evidence>
<gene>
    <name evidence="4" type="ORF">DICPUDRAFT_150811</name>
</gene>
<dbReference type="Pfam" id="PF00300">
    <property type="entry name" value="His_Phos_1"/>
    <property type="match status" value="1"/>
</dbReference>
<evidence type="ECO:0000256" key="2">
    <source>
        <dbReference type="ARBA" id="ARBA00022840"/>
    </source>
</evidence>
<dbReference type="GO" id="GO:0006003">
    <property type="term" value="P:fructose 2,6-bisphosphate metabolic process"/>
    <property type="evidence" value="ECO:0000318"/>
    <property type="project" value="GO_Central"/>
</dbReference>
<dbReference type="SMART" id="SM00855">
    <property type="entry name" value="PGAM"/>
    <property type="match status" value="1"/>
</dbReference>
<evidence type="ECO:0000313" key="4">
    <source>
        <dbReference type="EMBL" id="EGC36637.1"/>
    </source>
</evidence>
<feature type="domain" description="6-phosphofructo-2-kinase" evidence="3">
    <location>
        <begin position="107"/>
        <end position="325"/>
    </location>
</feature>
<dbReference type="EMBL" id="GL871020">
    <property type="protein sequence ID" value="EGC36637.1"/>
    <property type="molecule type" value="Genomic_DNA"/>
</dbReference>
<dbReference type="GO" id="GO:0005524">
    <property type="term" value="F:ATP binding"/>
    <property type="evidence" value="ECO:0007669"/>
    <property type="project" value="UniProtKB-KW"/>
</dbReference>
<organism evidence="4 5">
    <name type="scientific">Dictyostelium purpureum</name>
    <name type="common">Slime mold</name>
    <dbReference type="NCBI Taxonomy" id="5786"/>
    <lineage>
        <taxon>Eukaryota</taxon>
        <taxon>Amoebozoa</taxon>
        <taxon>Evosea</taxon>
        <taxon>Eumycetozoa</taxon>
        <taxon>Dictyostelia</taxon>
        <taxon>Dictyosteliales</taxon>
        <taxon>Dictyosteliaceae</taxon>
        <taxon>Dictyostelium</taxon>
    </lineage>
</organism>
<keyword evidence="1" id="KW-0547">Nucleotide-binding</keyword>
<dbReference type="Pfam" id="PF01591">
    <property type="entry name" value="6PF2K"/>
    <property type="match status" value="1"/>
</dbReference>
<dbReference type="GO" id="GO:0005829">
    <property type="term" value="C:cytosol"/>
    <property type="evidence" value="ECO:0000318"/>
    <property type="project" value="GO_Central"/>
</dbReference>
<dbReference type="OMA" id="TAYGCEV"/>
<dbReference type="SUPFAM" id="SSF52540">
    <property type="entry name" value="P-loop containing nucleoside triphosphate hydrolases"/>
    <property type="match status" value="1"/>
</dbReference>
<dbReference type="CDD" id="cd07067">
    <property type="entry name" value="HP_PGM_like"/>
    <property type="match status" value="1"/>
</dbReference>
<dbReference type="eggNOG" id="KOG0234">
    <property type="taxonomic scope" value="Eukaryota"/>
</dbReference>
<dbReference type="InParanoid" id="F0ZHB2"/>
<dbReference type="InterPro" id="IPR013078">
    <property type="entry name" value="His_Pase_superF_clade-1"/>
</dbReference>
<proteinExistence type="predicted"/>
<dbReference type="Gene3D" id="3.40.50.300">
    <property type="entry name" value="P-loop containing nucleotide triphosphate hydrolases"/>
    <property type="match status" value="1"/>
</dbReference>
<dbReference type="RefSeq" id="XP_003286805.1">
    <property type="nucleotide sequence ID" value="XM_003286757.1"/>
</dbReference>
<sequence length="516" mass="59127">MTVIENDIDGTKAIQDSNDDDGMIIFFKVRGKMKASTFNGQSIDDLNDLFLKEFPEYSKDGVPPFIIKHRQTKTLYELDEIADLYPGCTLEMKKGSTDLITEGKKRQYVYTGFESDKIVVVMVGLPASGKTYISRKVRNLLNWMGVPAKVFTVGDYRRLRLGAKQPAEFFDPGNVDASRVRLHMAVAAIDDMMGWLNSGAQAAIYDATNLTKERRQLILSRCLREGIEKVIFVESVMTDKKKIETNMIENWKSSPDYEHHSQDEAVKHFRERLSYYEKEYVSVDKTDQLQYIKLYDVGKKIIANNITGYLPSRIMFLLMNLHLNPRPIWLCRSGQCEWEVLGKKGGDSELTAEGENFSHRLASWVDENANDEEVTVWTSTFKRSVRTAQYIPHPKVHVKALDDLDRGEWQGLTREEILKKTPEEFGAHSDDKLGYRIPRGECYLDIIQRLETVILELERTKNTSLIVSHPAPLRCLYGYLTGEPIEKFPYINIPLNTVISLLPTAYGCEVKTFKLM</sequence>
<dbReference type="PANTHER" id="PTHR10606">
    <property type="entry name" value="6-PHOSPHOFRUCTO-2-KINASE/FRUCTOSE-2,6-BISPHOSPHATASE"/>
    <property type="match status" value="1"/>
</dbReference>
<dbReference type="OrthoDB" id="267323at2759"/>
<dbReference type="VEuPathDB" id="AmoebaDB:DICPUDRAFT_150811"/>
<dbReference type="GO" id="GO:0006000">
    <property type="term" value="P:fructose metabolic process"/>
    <property type="evidence" value="ECO:0007669"/>
    <property type="project" value="InterPro"/>
</dbReference>
<dbReference type="FunFam" id="3.40.50.300:FF:000644">
    <property type="entry name" value="GpmB, Fructose-2,6-bisphosphatase"/>
    <property type="match status" value="1"/>
</dbReference>
<keyword evidence="2" id="KW-0067">ATP-binding</keyword>
<reference evidence="5" key="1">
    <citation type="journal article" date="2011" name="Genome Biol.">
        <title>Comparative genomics of the social amoebae Dictyostelium discoideum and Dictyostelium purpureum.</title>
        <authorList>
            <consortium name="US DOE Joint Genome Institute (JGI-PGF)"/>
            <person name="Sucgang R."/>
            <person name="Kuo A."/>
            <person name="Tian X."/>
            <person name="Salerno W."/>
            <person name="Parikh A."/>
            <person name="Feasley C.L."/>
            <person name="Dalin E."/>
            <person name="Tu H."/>
            <person name="Huang E."/>
            <person name="Barry K."/>
            <person name="Lindquist E."/>
            <person name="Shapiro H."/>
            <person name="Bruce D."/>
            <person name="Schmutz J."/>
            <person name="Salamov A."/>
            <person name="Fey P."/>
            <person name="Gaudet P."/>
            <person name="Anjard C."/>
            <person name="Babu M.M."/>
            <person name="Basu S."/>
            <person name="Bushmanova Y."/>
            <person name="van der Wel H."/>
            <person name="Katoh-Kurasawa M."/>
            <person name="Dinh C."/>
            <person name="Coutinho P.M."/>
            <person name="Saito T."/>
            <person name="Elias M."/>
            <person name="Schaap P."/>
            <person name="Kay R.R."/>
            <person name="Henrissat B."/>
            <person name="Eichinger L."/>
            <person name="Rivero F."/>
            <person name="Putnam N.H."/>
            <person name="West C.M."/>
            <person name="Loomis W.F."/>
            <person name="Chisholm R.L."/>
            <person name="Shaulsky G."/>
            <person name="Strassmann J.E."/>
            <person name="Queller D.C."/>
            <person name="Kuspa A."/>
            <person name="Grigoriev I.V."/>
        </authorList>
    </citation>
    <scope>NUCLEOTIDE SEQUENCE [LARGE SCALE GENOMIC DNA]</scope>
    <source>
        <strain evidence="5">QSDP1</strain>
    </source>
</reference>
<dbReference type="GO" id="GO:0004331">
    <property type="term" value="F:fructose-2,6-bisphosphate 2-phosphatase activity"/>
    <property type="evidence" value="ECO:0000318"/>
    <property type="project" value="GO_Central"/>
</dbReference>
<dbReference type="GO" id="GO:0003873">
    <property type="term" value="F:6-phosphofructo-2-kinase activity"/>
    <property type="evidence" value="ECO:0000318"/>
    <property type="project" value="GO_Central"/>
</dbReference>
<dbReference type="KEGG" id="dpp:DICPUDRAFT_150811"/>
<dbReference type="SUPFAM" id="SSF53254">
    <property type="entry name" value="Phosphoglycerate mutase-like"/>
    <property type="match status" value="1"/>
</dbReference>
<accession>F0ZHB2</accession>
<dbReference type="STRING" id="5786.F0ZHB2"/>
<dbReference type="FunCoup" id="F0ZHB2">
    <property type="interactions" value="335"/>
</dbReference>
<keyword evidence="5" id="KW-1185">Reference proteome</keyword>
<dbReference type="InterPro" id="IPR003094">
    <property type="entry name" value="6Pfruct_kin"/>
</dbReference>
<protein>
    <recommendedName>
        <fullName evidence="3">6-phosphofructo-2-kinase domain-containing protein</fullName>
    </recommendedName>
</protein>
<name>F0ZHB2_DICPU</name>
<dbReference type="AlphaFoldDB" id="F0ZHB2"/>
<evidence type="ECO:0000313" key="5">
    <source>
        <dbReference type="Proteomes" id="UP000001064"/>
    </source>
</evidence>
<dbReference type="PRINTS" id="PR00991">
    <property type="entry name" value="6PFRUCTKNASE"/>
</dbReference>
<evidence type="ECO:0000259" key="3">
    <source>
        <dbReference type="Pfam" id="PF01591"/>
    </source>
</evidence>
<dbReference type="PANTHER" id="PTHR10606:SF38">
    <property type="entry name" value="6-PHOSPHOFRUCTO-2-KINASE DOMAIN-CONTAINING PROTEIN"/>
    <property type="match status" value="1"/>
</dbReference>
<dbReference type="InterPro" id="IPR029033">
    <property type="entry name" value="His_PPase_superfam"/>
</dbReference>
<dbReference type="InterPro" id="IPR027417">
    <property type="entry name" value="P-loop_NTPase"/>
</dbReference>
<dbReference type="Gene3D" id="3.40.50.1240">
    <property type="entry name" value="Phosphoglycerate mutase-like"/>
    <property type="match status" value="1"/>
</dbReference>
<dbReference type="InterPro" id="IPR013079">
    <property type="entry name" value="6Phosfructo_kin"/>
</dbReference>